<dbReference type="Gene3D" id="1.50.10.10">
    <property type="match status" value="1"/>
</dbReference>
<dbReference type="SUPFAM" id="SSF52833">
    <property type="entry name" value="Thioredoxin-like"/>
    <property type="match status" value="1"/>
</dbReference>
<dbReference type="EMBL" id="STFF01000001">
    <property type="protein sequence ID" value="THU41453.1"/>
    <property type="molecule type" value="Genomic_DNA"/>
</dbReference>
<keyword evidence="1" id="KW-0812">Transmembrane</keyword>
<dbReference type="InterPro" id="IPR036249">
    <property type="entry name" value="Thioredoxin-like_sf"/>
</dbReference>
<protein>
    <submittedName>
        <fullName evidence="3">Thioredoxin domain-containing protein</fullName>
    </submittedName>
</protein>
<dbReference type="PANTHER" id="PTHR42899:SF1">
    <property type="entry name" value="SPERMATOGENESIS-ASSOCIATED PROTEIN 20"/>
    <property type="match status" value="1"/>
</dbReference>
<dbReference type="InterPro" id="IPR004879">
    <property type="entry name" value="Ssp411-like_TRX"/>
</dbReference>
<keyword evidence="4" id="KW-1185">Reference proteome</keyword>
<dbReference type="PIRSF" id="PIRSF006402">
    <property type="entry name" value="UCP006402_thioredoxin"/>
    <property type="match status" value="1"/>
</dbReference>
<evidence type="ECO:0000256" key="1">
    <source>
        <dbReference type="SAM" id="Phobius"/>
    </source>
</evidence>
<dbReference type="OrthoDB" id="9762614at2"/>
<feature type="transmembrane region" description="Helical" evidence="1">
    <location>
        <begin position="603"/>
        <end position="623"/>
    </location>
</feature>
<dbReference type="SUPFAM" id="SSF48208">
    <property type="entry name" value="Six-hairpin glycosidases"/>
    <property type="match status" value="1"/>
</dbReference>
<dbReference type="Pfam" id="PF03190">
    <property type="entry name" value="Thioredox_DsbH"/>
    <property type="match status" value="1"/>
</dbReference>
<dbReference type="Gene3D" id="3.40.30.10">
    <property type="entry name" value="Glutaredoxin"/>
    <property type="match status" value="1"/>
</dbReference>
<dbReference type="Proteomes" id="UP000306918">
    <property type="component" value="Unassembled WGS sequence"/>
</dbReference>
<evidence type="ECO:0000313" key="3">
    <source>
        <dbReference type="EMBL" id="THU41453.1"/>
    </source>
</evidence>
<keyword evidence="1" id="KW-0472">Membrane</keyword>
<keyword evidence="1" id="KW-1133">Transmembrane helix</keyword>
<reference evidence="3 4" key="1">
    <citation type="submission" date="2019-04" db="EMBL/GenBank/DDBJ databases">
        <title>Niastella caeni sp. nov., isolated from activated sludge.</title>
        <authorList>
            <person name="Sheng M."/>
        </authorList>
    </citation>
    <scope>NUCLEOTIDE SEQUENCE [LARGE SCALE GENOMIC DNA]</scope>
    <source>
        <strain evidence="3 4">HX-2-15</strain>
    </source>
</reference>
<gene>
    <name evidence="3" type="ORF">FAM09_04920</name>
</gene>
<dbReference type="InterPro" id="IPR012341">
    <property type="entry name" value="6hp_glycosidase-like_sf"/>
</dbReference>
<dbReference type="InterPro" id="IPR008928">
    <property type="entry name" value="6-hairpin_glycosidase_sf"/>
</dbReference>
<evidence type="ECO:0000313" key="4">
    <source>
        <dbReference type="Proteomes" id="UP000306918"/>
    </source>
</evidence>
<dbReference type="InterPro" id="IPR024705">
    <property type="entry name" value="Ssp411"/>
</dbReference>
<dbReference type="GO" id="GO:0005975">
    <property type="term" value="P:carbohydrate metabolic process"/>
    <property type="evidence" value="ECO:0007669"/>
    <property type="project" value="InterPro"/>
</dbReference>
<organism evidence="3 4">
    <name type="scientific">Niastella caeni</name>
    <dbReference type="NCBI Taxonomy" id="2569763"/>
    <lineage>
        <taxon>Bacteria</taxon>
        <taxon>Pseudomonadati</taxon>
        <taxon>Bacteroidota</taxon>
        <taxon>Chitinophagia</taxon>
        <taxon>Chitinophagales</taxon>
        <taxon>Chitinophagaceae</taxon>
        <taxon>Niastella</taxon>
    </lineage>
</organism>
<dbReference type="AlphaFoldDB" id="A0A4S8I047"/>
<dbReference type="CDD" id="cd02955">
    <property type="entry name" value="SSP411"/>
    <property type="match status" value="1"/>
</dbReference>
<comment type="caution">
    <text evidence="3">The sequence shown here is derived from an EMBL/GenBank/DDBJ whole genome shotgun (WGS) entry which is preliminary data.</text>
</comment>
<feature type="domain" description="Spermatogenesis-associated protein 20-like TRX" evidence="2">
    <location>
        <begin position="5"/>
        <end position="164"/>
    </location>
</feature>
<dbReference type="RefSeq" id="WP_136575943.1">
    <property type="nucleotide sequence ID" value="NZ_STFF01000001.1"/>
</dbReference>
<proteinExistence type="predicted"/>
<evidence type="ECO:0000259" key="2">
    <source>
        <dbReference type="Pfam" id="PF03190"/>
    </source>
</evidence>
<sequence length="693" mass="79074">MAKYTNKLAQETSPYLLQHAHNPVDWYPWGDEALNKAKQEDKPLLVSIGYAACHWCHVMEKESFENEETAAIMNEYFINIKIDREERPDLDHIYMDAIQAMTGSGGWPLNVFLTPDGRPFYGGTYFPPRAIHNRPSWTDVLAGVANAWAEKRSDIDAQATNLTGYINQSNAFGQQALEGDINIYELFSKEKADTMFANIMSTADKQEGGFGNAPKFPQTFTIGYLLRYYHQTKNEQALQQACLSLDKMIQGGLYDHLGGGFARYSTDREWLVPHFEKMLYDNALLVMALCDAWQLTQKPLYKQAVEETLAFVERELYCRNSLPTGWGEAGFYSALDADSEGVEGKFYVWDKAEIEQVLQADAALFCEFYDVTEGGNWEHKNILNIRKPLEAFALEKNISEGSLQELLQQCREKLLQQRENRIRPLLDDKILLGWNALMNCAYSKAYSTFGNSRYEQVARENMDFIWERFTRDGLNFFHTYKKNVARYPAFLDDYAYLIQALILLQEISGNADYLYKAKSLTEWVMERFSEEETGYFFYTNKDQQDVIVRKKEVYDGAIPSGNAIMAFNLQYIGVVFDLSGWRERAIKMCAGLQQAVHRYPGSFGVWATMILSIVGGVAEIAIIGKDADAVRRELLQQFIPFRVVQSASAANNDLPLLANKPSSPDTQIYLCKNYQCSAPVNKVSDLIRLLKNV</sequence>
<accession>A0A4S8I047</accession>
<name>A0A4S8I047_9BACT</name>
<dbReference type="PANTHER" id="PTHR42899">
    <property type="entry name" value="SPERMATOGENESIS-ASSOCIATED PROTEIN 20"/>
    <property type="match status" value="1"/>
</dbReference>